<dbReference type="GeneID" id="71985934"/>
<protein>
    <submittedName>
        <fullName evidence="3">Aspartic protease</fullName>
    </submittedName>
</protein>
<evidence type="ECO:0000313" key="4">
    <source>
        <dbReference type="Proteomes" id="UP000756132"/>
    </source>
</evidence>
<dbReference type="KEGG" id="ffu:CLAFUR5_06056"/>
<dbReference type="RefSeq" id="XP_047761690.1">
    <property type="nucleotide sequence ID" value="XM_047905204.1"/>
</dbReference>
<dbReference type="SUPFAM" id="SSF50630">
    <property type="entry name" value="Acid proteases"/>
    <property type="match status" value="1"/>
</dbReference>
<dbReference type="InterPro" id="IPR033121">
    <property type="entry name" value="PEPTIDASE_A1"/>
</dbReference>
<keyword evidence="3" id="KW-0378">Hydrolase</keyword>
<dbReference type="PRINTS" id="PR00792">
    <property type="entry name" value="PEPSIN"/>
</dbReference>
<proteinExistence type="inferred from homology"/>
<evidence type="ECO:0000313" key="3">
    <source>
        <dbReference type="EMBL" id="UJO17324.1"/>
    </source>
</evidence>
<organism evidence="3 4">
    <name type="scientific">Passalora fulva</name>
    <name type="common">Tomato leaf mold</name>
    <name type="synonym">Cladosporium fulvum</name>
    <dbReference type="NCBI Taxonomy" id="5499"/>
    <lineage>
        <taxon>Eukaryota</taxon>
        <taxon>Fungi</taxon>
        <taxon>Dikarya</taxon>
        <taxon>Ascomycota</taxon>
        <taxon>Pezizomycotina</taxon>
        <taxon>Dothideomycetes</taxon>
        <taxon>Dothideomycetidae</taxon>
        <taxon>Mycosphaerellales</taxon>
        <taxon>Mycosphaerellaceae</taxon>
        <taxon>Fulvia</taxon>
    </lineage>
</organism>
<comment type="similarity">
    <text evidence="1">Belongs to the peptidase A1 family.</text>
</comment>
<reference evidence="3" key="1">
    <citation type="submission" date="2021-12" db="EMBL/GenBank/DDBJ databases">
        <authorList>
            <person name="Zaccaron A."/>
            <person name="Stergiopoulos I."/>
        </authorList>
    </citation>
    <scope>NUCLEOTIDE SEQUENCE</scope>
    <source>
        <strain evidence="3">Race5_Kim</strain>
    </source>
</reference>
<evidence type="ECO:0000259" key="2">
    <source>
        <dbReference type="PROSITE" id="PS51767"/>
    </source>
</evidence>
<dbReference type="InterPro" id="IPR001461">
    <property type="entry name" value="Aspartic_peptidase_A1"/>
</dbReference>
<dbReference type="GO" id="GO:0004190">
    <property type="term" value="F:aspartic-type endopeptidase activity"/>
    <property type="evidence" value="ECO:0007669"/>
    <property type="project" value="InterPro"/>
</dbReference>
<dbReference type="Pfam" id="PF00026">
    <property type="entry name" value="Asp"/>
    <property type="match status" value="1"/>
</dbReference>
<dbReference type="OMA" id="RIFSIRM"/>
<dbReference type="PANTHER" id="PTHR47966:SF51">
    <property type="entry name" value="BETA-SITE APP-CLEAVING ENZYME, ISOFORM A-RELATED"/>
    <property type="match status" value="1"/>
</dbReference>
<dbReference type="Gene3D" id="2.40.70.10">
    <property type="entry name" value="Acid Proteases"/>
    <property type="match status" value="1"/>
</dbReference>
<feature type="domain" description="Peptidase A1" evidence="2">
    <location>
        <begin position="1"/>
        <end position="220"/>
    </location>
</feature>
<dbReference type="GO" id="GO:0006508">
    <property type="term" value="P:proteolysis"/>
    <property type="evidence" value="ECO:0007669"/>
    <property type="project" value="UniProtKB-KW"/>
</dbReference>
<evidence type="ECO:0000256" key="1">
    <source>
        <dbReference type="ARBA" id="ARBA00007447"/>
    </source>
</evidence>
<reference evidence="3" key="2">
    <citation type="journal article" date="2022" name="Microb. Genom.">
        <title>A chromosome-scale genome assembly of the tomato pathogen Cladosporium fulvum reveals a compartmentalized genome architecture and the presence of a dispensable chromosome.</title>
        <authorList>
            <person name="Zaccaron A.Z."/>
            <person name="Chen L.H."/>
            <person name="Samaras A."/>
            <person name="Stergiopoulos I."/>
        </authorList>
    </citation>
    <scope>NUCLEOTIDE SEQUENCE</scope>
    <source>
        <strain evidence="3">Race5_Kim</strain>
    </source>
</reference>
<dbReference type="InterPro" id="IPR021109">
    <property type="entry name" value="Peptidase_aspartic_dom_sf"/>
</dbReference>
<dbReference type="AlphaFoldDB" id="A0A9Q8P8L0"/>
<sequence>MAFTSIANSKSTPYFFNLINQGKVSPTEFSFYLGRAKSNTQGLSEMTLGGRDSSRYTGAFTNVPVTSQTYWQTAIDGASVGSKAVSGTSGRSAIDTGTTLALAPNAAAAAIFAQIPGSLPIPSLVVIATLYAYPCNTKANVSLKYAGKNFAINNIDLNFGKLSDQLGLPLLSGTNYCLAGLGGADINPGIPLWIVGDVFLKNWYSTYHYISPSSAYVAFAKAAGNQ</sequence>
<gene>
    <name evidence="3" type="ORF">CLAFUR5_06056</name>
</gene>
<dbReference type="EMBL" id="CP090167">
    <property type="protein sequence ID" value="UJO17324.1"/>
    <property type="molecule type" value="Genomic_DNA"/>
</dbReference>
<name>A0A9Q8P8L0_PASFU</name>
<dbReference type="OrthoDB" id="660550at2759"/>
<accession>A0A9Q8P8L0</accession>
<dbReference type="PANTHER" id="PTHR47966">
    <property type="entry name" value="BETA-SITE APP-CLEAVING ENZYME, ISOFORM A-RELATED"/>
    <property type="match status" value="1"/>
</dbReference>
<keyword evidence="4" id="KW-1185">Reference proteome</keyword>
<dbReference type="Proteomes" id="UP000756132">
    <property type="component" value="Chromosome 5"/>
</dbReference>
<keyword evidence="3" id="KW-0645">Protease</keyword>
<dbReference type="PROSITE" id="PS51767">
    <property type="entry name" value="PEPTIDASE_A1"/>
    <property type="match status" value="1"/>
</dbReference>